<protein>
    <recommendedName>
        <fullName evidence="4">Peptidase M56 domain-containing protein</fullName>
    </recommendedName>
</protein>
<dbReference type="RefSeq" id="WP_236452956.1">
    <property type="nucleotide sequence ID" value="NZ_CBCSGE010000019.1"/>
</dbReference>
<keyword evidence="3" id="KW-1185">Reference proteome</keyword>
<proteinExistence type="predicted"/>
<keyword evidence="1" id="KW-0812">Transmembrane</keyword>
<accession>A0ABV5GS81</accession>
<keyword evidence="1" id="KW-1133">Transmembrane helix</keyword>
<evidence type="ECO:0000313" key="3">
    <source>
        <dbReference type="Proteomes" id="UP001589607"/>
    </source>
</evidence>
<sequence>MILFVSKYLIPKQFRGVTIYPFIILSKEEDKRNKTLIYHEKIHIKQQAEMLVVLFFIWYVIEFLFRFLYCKNWMLAYRNISFEREAYENEKDLNYLKKRSFWSFLKYI</sequence>
<feature type="transmembrane region" description="Helical" evidence="1">
    <location>
        <begin position="50"/>
        <end position="69"/>
    </location>
</feature>
<dbReference type="EMBL" id="JBHMEY010000071">
    <property type="protein sequence ID" value="MFB9098255.1"/>
    <property type="molecule type" value="Genomic_DNA"/>
</dbReference>
<keyword evidence="1" id="KW-0472">Membrane</keyword>
<reference evidence="2 3" key="1">
    <citation type="submission" date="2024-09" db="EMBL/GenBank/DDBJ databases">
        <authorList>
            <person name="Sun Q."/>
            <person name="Mori K."/>
        </authorList>
    </citation>
    <scope>NUCLEOTIDE SEQUENCE [LARGE SCALE GENOMIC DNA]</scope>
    <source>
        <strain evidence="2 3">CECT 7955</strain>
    </source>
</reference>
<organism evidence="2 3">
    <name type="scientific">Flavobacterium jumunjinense</name>
    <dbReference type="NCBI Taxonomy" id="998845"/>
    <lineage>
        <taxon>Bacteria</taxon>
        <taxon>Pseudomonadati</taxon>
        <taxon>Bacteroidota</taxon>
        <taxon>Flavobacteriia</taxon>
        <taxon>Flavobacteriales</taxon>
        <taxon>Flavobacteriaceae</taxon>
        <taxon>Flavobacterium</taxon>
    </lineage>
</organism>
<evidence type="ECO:0008006" key="4">
    <source>
        <dbReference type="Google" id="ProtNLM"/>
    </source>
</evidence>
<gene>
    <name evidence="2" type="ORF">ACFFVF_17230</name>
</gene>
<evidence type="ECO:0000256" key="1">
    <source>
        <dbReference type="SAM" id="Phobius"/>
    </source>
</evidence>
<comment type="caution">
    <text evidence="2">The sequence shown here is derived from an EMBL/GenBank/DDBJ whole genome shotgun (WGS) entry which is preliminary data.</text>
</comment>
<name>A0ABV5GS81_9FLAO</name>
<evidence type="ECO:0000313" key="2">
    <source>
        <dbReference type="EMBL" id="MFB9098255.1"/>
    </source>
</evidence>
<dbReference type="Proteomes" id="UP001589607">
    <property type="component" value="Unassembled WGS sequence"/>
</dbReference>